<dbReference type="InterPro" id="IPR011162">
    <property type="entry name" value="MHC_I/II-like_Ag-recog"/>
</dbReference>
<feature type="region of interest" description="Disordered" evidence="2">
    <location>
        <begin position="75"/>
        <end position="97"/>
    </location>
</feature>
<evidence type="ECO:0000256" key="2">
    <source>
        <dbReference type="SAM" id="MobiDB-lite"/>
    </source>
</evidence>
<evidence type="ECO:0000256" key="1">
    <source>
        <dbReference type="ARBA" id="ARBA00023180"/>
    </source>
</evidence>
<evidence type="ECO:0000313" key="3">
    <source>
        <dbReference type="EMBL" id="KAJ8797254.1"/>
    </source>
</evidence>
<keyword evidence="1" id="KW-0325">Glycoprotein</keyword>
<protein>
    <submittedName>
        <fullName evidence="3">Uncharacterized protein</fullName>
    </submittedName>
</protein>
<sequence length="97" mass="11046">MVLPVITLDKRETRDPPTLQVKLCCQREAERCTSASLVFSINRHTALLDAMNVNWTVVNPEPQGEFLAHWENMLEPEPTEPPLNAPEIRDHSSRSII</sequence>
<dbReference type="Proteomes" id="UP001159641">
    <property type="component" value="Unassembled WGS sequence"/>
</dbReference>
<gene>
    <name evidence="3" type="ORF">J1605_017482</name>
</gene>
<proteinExistence type="predicted"/>
<reference evidence="3 4" key="1">
    <citation type="submission" date="2022-11" db="EMBL/GenBank/DDBJ databases">
        <title>Whole genome sequence of Eschrichtius robustus ER-17-0199.</title>
        <authorList>
            <person name="Bruniche-Olsen A."/>
            <person name="Black A.N."/>
            <person name="Fields C.J."/>
            <person name="Walden K."/>
            <person name="Dewoody J.A."/>
        </authorList>
    </citation>
    <scope>NUCLEOTIDE SEQUENCE [LARGE SCALE GENOMIC DNA]</scope>
    <source>
        <strain evidence="3">ER-17-0199</strain>
        <tissue evidence="3">Blubber</tissue>
    </source>
</reference>
<organism evidence="3 4">
    <name type="scientific">Eschrichtius robustus</name>
    <name type="common">California gray whale</name>
    <name type="synonym">Eschrichtius gibbosus</name>
    <dbReference type="NCBI Taxonomy" id="9764"/>
    <lineage>
        <taxon>Eukaryota</taxon>
        <taxon>Metazoa</taxon>
        <taxon>Chordata</taxon>
        <taxon>Craniata</taxon>
        <taxon>Vertebrata</taxon>
        <taxon>Euteleostomi</taxon>
        <taxon>Mammalia</taxon>
        <taxon>Eutheria</taxon>
        <taxon>Laurasiatheria</taxon>
        <taxon>Artiodactyla</taxon>
        <taxon>Whippomorpha</taxon>
        <taxon>Cetacea</taxon>
        <taxon>Mysticeti</taxon>
        <taxon>Eschrichtiidae</taxon>
        <taxon>Eschrichtius</taxon>
    </lineage>
</organism>
<name>A0AB34I3U5_ESCRO</name>
<dbReference type="AlphaFoldDB" id="A0AB34I3U5"/>
<feature type="compositionally biased region" description="Basic and acidic residues" evidence="2">
    <location>
        <begin position="87"/>
        <end position="97"/>
    </location>
</feature>
<accession>A0AB34I3U5</accession>
<comment type="caution">
    <text evidence="3">The sequence shown here is derived from an EMBL/GenBank/DDBJ whole genome shotgun (WGS) entry which is preliminary data.</text>
</comment>
<dbReference type="SUPFAM" id="SSF54452">
    <property type="entry name" value="MHC antigen-recognition domain"/>
    <property type="match status" value="1"/>
</dbReference>
<keyword evidence="4" id="KW-1185">Reference proteome</keyword>
<evidence type="ECO:0000313" key="4">
    <source>
        <dbReference type="Proteomes" id="UP001159641"/>
    </source>
</evidence>
<dbReference type="EMBL" id="JAIQCJ010000254">
    <property type="protein sequence ID" value="KAJ8797254.1"/>
    <property type="molecule type" value="Genomic_DNA"/>
</dbReference>